<accession>A0A0C3AC37</accession>
<dbReference type="InParanoid" id="A0A0C3AC37"/>
<sequence>MAKLIANEMMGSDDDRETPHLPRRSKQCTSARTQPQSSVIATGNCFDPLPVEESSDSDDGDYNGSGSSSSAPSSDSDIEEIGMLNSPTYLALQEIFLPYQAPQMLLSIFSLGDGI</sequence>
<proteinExistence type="predicted"/>
<evidence type="ECO:0000256" key="1">
    <source>
        <dbReference type="SAM" id="MobiDB-lite"/>
    </source>
</evidence>
<evidence type="ECO:0000313" key="3">
    <source>
        <dbReference type="Proteomes" id="UP000054166"/>
    </source>
</evidence>
<dbReference type="Proteomes" id="UP000054166">
    <property type="component" value="Unassembled WGS sequence"/>
</dbReference>
<keyword evidence="3" id="KW-1185">Reference proteome</keyword>
<dbReference type="HOGENOM" id="CLU_2109933_0_0_1"/>
<gene>
    <name evidence="2" type="ORF">PILCRDRAFT_17146</name>
</gene>
<name>A0A0C3AC37_PILCF</name>
<feature type="compositionally biased region" description="Polar residues" evidence="1">
    <location>
        <begin position="27"/>
        <end position="41"/>
    </location>
</feature>
<protein>
    <submittedName>
        <fullName evidence="2">Uncharacterized protein</fullName>
    </submittedName>
</protein>
<dbReference type="AlphaFoldDB" id="A0A0C3AC37"/>
<organism evidence="2 3">
    <name type="scientific">Piloderma croceum (strain F 1598)</name>
    <dbReference type="NCBI Taxonomy" id="765440"/>
    <lineage>
        <taxon>Eukaryota</taxon>
        <taxon>Fungi</taxon>
        <taxon>Dikarya</taxon>
        <taxon>Basidiomycota</taxon>
        <taxon>Agaricomycotina</taxon>
        <taxon>Agaricomycetes</taxon>
        <taxon>Agaricomycetidae</taxon>
        <taxon>Atheliales</taxon>
        <taxon>Atheliaceae</taxon>
        <taxon>Piloderma</taxon>
    </lineage>
</organism>
<evidence type="ECO:0000313" key="2">
    <source>
        <dbReference type="EMBL" id="KIM71353.1"/>
    </source>
</evidence>
<feature type="compositionally biased region" description="Low complexity" evidence="1">
    <location>
        <begin position="62"/>
        <end position="75"/>
    </location>
</feature>
<feature type="region of interest" description="Disordered" evidence="1">
    <location>
        <begin position="1"/>
        <end position="80"/>
    </location>
</feature>
<reference evidence="3" key="2">
    <citation type="submission" date="2015-01" db="EMBL/GenBank/DDBJ databases">
        <title>Evolutionary Origins and Diversification of the Mycorrhizal Mutualists.</title>
        <authorList>
            <consortium name="DOE Joint Genome Institute"/>
            <consortium name="Mycorrhizal Genomics Consortium"/>
            <person name="Kohler A."/>
            <person name="Kuo A."/>
            <person name="Nagy L.G."/>
            <person name="Floudas D."/>
            <person name="Copeland A."/>
            <person name="Barry K.W."/>
            <person name="Cichocki N."/>
            <person name="Veneault-Fourrey C."/>
            <person name="LaButti K."/>
            <person name="Lindquist E.A."/>
            <person name="Lipzen A."/>
            <person name="Lundell T."/>
            <person name="Morin E."/>
            <person name="Murat C."/>
            <person name="Riley R."/>
            <person name="Ohm R."/>
            <person name="Sun H."/>
            <person name="Tunlid A."/>
            <person name="Henrissat B."/>
            <person name="Grigoriev I.V."/>
            <person name="Hibbett D.S."/>
            <person name="Martin F."/>
        </authorList>
    </citation>
    <scope>NUCLEOTIDE SEQUENCE [LARGE SCALE GENOMIC DNA]</scope>
    <source>
        <strain evidence="3">F 1598</strain>
    </source>
</reference>
<reference evidence="2 3" key="1">
    <citation type="submission" date="2014-04" db="EMBL/GenBank/DDBJ databases">
        <authorList>
            <consortium name="DOE Joint Genome Institute"/>
            <person name="Kuo A."/>
            <person name="Tarkka M."/>
            <person name="Buscot F."/>
            <person name="Kohler A."/>
            <person name="Nagy L.G."/>
            <person name="Floudas D."/>
            <person name="Copeland A."/>
            <person name="Barry K.W."/>
            <person name="Cichocki N."/>
            <person name="Veneault-Fourrey C."/>
            <person name="LaButti K."/>
            <person name="Lindquist E.A."/>
            <person name="Lipzen A."/>
            <person name="Lundell T."/>
            <person name="Morin E."/>
            <person name="Murat C."/>
            <person name="Sun H."/>
            <person name="Tunlid A."/>
            <person name="Henrissat B."/>
            <person name="Grigoriev I.V."/>
            <person name="Hibbett D.S."/>
            <person name="Martin F."/>
            <person name="Nordberg H.P."/>
            <person name="Cantor M.N."/>
            <person name="Hua S.X."/>
        </authorList>
    </citation>
    <scope>NUCLEOTIDE SEQUENCE [LARGE SCALE GENOMIC DNA]</scope>
    <source>
        <strain evidence="2 3">F 1598</strain>
    </source>
</reference>
<dbReference type="EMBL" id="KN833348">
    <property type="protein sequence ID" value="KIM71353.1"/>
    <property type="molecule type" value="Genomic_DNA"/>
</dbReference>